<dbReference type="Gramene" id="TVT99431">
    <property type="protein sequence ID" value="TVT99431"/>
    <property type="gene ID" value="EJB05_55203"/>
</dbReference>
<evidence type="ECO:0000313" key="5">
    <source>
        <dbReference type="Proteomes" id="UP000324897"/>
    </source>
</evidence>
<feature type="coiled-coil region" evidence="1">
    <location>
        <begin position="1430"/>
        <end position="1485"/>
    </location>
</feature>
<feature type="coiled-coil region" evidence="1">
    <location>
        <begin position="1154"/>
        <end position="1227"/>
    </location>
</feature>
<dbReference type="PANTHER" id="PTHR34452:SF1">
    <property type="entry name" value="SPORULATION-SPECIFIC PROTEIN"/>
    <property type="match status" value="1"/>
</dbReference>
<feature type="coiled-coil region" evidence="1">
    <location>
        <begin position="1256"/>
        <end position="1321"/>
    </location>
</feature>
<feature type="compositionally biased region" description="Polar residues" evidence="2">
    <location>
        <begin position="343"/>
        <end position="352"/>
    </location>
</feature>
<dbReference type="InterPro" id="IPR019448">
    <property type="entry name" value="NT-C2"/>
</dbReference>
<feature type="region of interest" description="Disordered" evidence="2">
    <location>
        <begin position="642"/>
        <end position="670"/>
    </location>
</feature>
<comment type="caution">
    <text evidence="4">The sequence shown here is derived from an EMBL/GenBank/DDBJ whole genome shotgun (WGS) entry which is preliminary data.</text>
</comment>
<name>A0A5J9SKC4_9POAL</name>
<organism evidence="4 5">
    <name type="scientific">Eragrostis curvula</name>
    <name type="common">weeping love grass</name>
    <dbReference type="NCBI Taxonomy" id="38414"/>
    <lineage>
        <taxon>Eukaryota</taxon>
        <taxon>Viridiplantae</taxon>
        <taxon>Streptophyta</taxon>
        <taxon>Embryophyta</taxon>
        <taxon>Tracheophyta</taxon>
        <taxon>Spermatophyta</taxon>
        <taxon>Magnoliopsida</taxon>
        <taxon>Liliopsida</taxon>
        <taxon>Poales</taxon>
        <taxon>Poaceae</taxon>
        <taxon>PACMAD clade</taxon>
        <taxon>Chloridoideae</taxon>
        <taxon>Eragrostideae</taxon>
        <taxon>Eragrostidinae</taxon>
        <taxon>Eragrostis</taxon>
    </lineage>
</organism>
<evidence type="ECO:0000256" key="2">
    <source>
        <dbReference type="SAM" id="MobiDB-lite"/>
    </source>
</evidence>
<evidence type="ECO:0000313" key="4">
    <source>
        <dbReference type="EMBL" id="TVT99431.1"/>
    </source>
</evidence>
<feature type="coiled-coil region" evidence="1">
    <location>
        <begin position="946"/>
        <end position="973"/>
    </location>
</feature>
<keyword evidence="5" id="KW-1185">Reference proteome</keyword>
<feature type="coiled-coil region" evidence="1">
    <location>
        <begin position="678"/>
        <end position="779"/>
    </location>
</feature>
<keyword evidence="1" id="KW-0175">Coiled coil</keyword>
<dbReference type="PANTHER" id="PTHR34452">
    <property type="entry name" value="MYOSIN HEAVY CHAIN-RELATED PROTEIN"/>
    <property type="match status" value="1"/>
</dbReference>
<evidence type="ECO:0000256" key="1">
    <source>
        <dbReference type="SAM" id="Coils"/>
    </source>
</evidence>
<accession>A0A5J9SKC4</accession>
<feature type="coiled-coil region" evidence="1">
    <location>
        <begin position="1878"/>
        <end position="1942"/>
    </location>
</feature>
<dbReference type="Proteomes" id="UP000324897">
    <property type="component" value="Unassembled WGS sequence"/>
</dbReference>
<dbReference type="Pfam" id="PF10358">
    <property type="entry name" value="NT-C2"/>
    <property type="match status" value="1"/>
</dbReference>
<feature type="coiled-coil region" evidence="1">
    <location>
        <begin position="1528"/>
        <end position="1733"/>
    </location>
</feature>
<feature type="region of interest" description="Disordered" evidence="2">
    <location>
        <begin position="337"/>
        <end position="362"/>
    </location>
</feature>
<dbReference type="PROSITE" id="PS51840">
    <property type="entry name" value="C2_NT"/>
    <property type="match status" value="1"/>
</dbReference>
<proteinExistence type="predicted"/>
<protein>
    <recommendedName>
        <fullName evidence="3">C2 NT-type domain-containing protein</fullName>
    </recommendedName>
</protein>
<feature type="coiled-coil region" evidence="1">
    <location>
        <begin position="475"/>
        <end position="502"/>
    </location>
</feature>
<gene>
    <name evidence="4" type="ORF">EJB05_55203</name>
</gene>
<feature type="compositionally biased region" description="Polar residues" evidence="2">
    <location>
        <begin position="642"/>
        <end position="653"/>
    </location>
</feature>
<sequence length="2056" mass="232123">MKSKAFFFKTTSCYHPGHKLLDGLRIAGGANTQSETPLYKNTSPSLFFCGGKHLRSNGCDNQASEQATRRHECARLLVPVSLSFPACPVIHLNTNSYKKSQLDQYCYCTSNLSLSLSLSLSLNYPALNPSNGCGAGGAAAARRSRCVRGGGRRRGQSEEEEELPGKEWLSFYKSEAFKQTIALSVTMSRVPKWKIEKTKVKVVFRLQFHATNIPSTGWDKLFLSFISSDTGKVTAKTNKANVRNGTCKWPDPIYEATRLLQDPRTKTYDDKLYKLVVAMGTSRSSILGEVDVNLAEFAEALKPASIALPLRGCDYGTFLHVTAQLLTTKTGFREFEQQRETGARSSQQLLNQRSHDPAEVAAASSDICTDKVNARIKLRETSVGFPVVEDSAGSTEDYENSSHTSDGIFAEKNDPYGGHEVSSLRSTLSGDLPLCSTSQSPTPEKGACWSKHLSPQGSNDWTHAWSPDCSADKDAAAARDDNNRLRTRLEVAESAFSQLKTEAISLEHVTDKLGTETKGLAQQLAVELMSRNQLTTEVSLLRTECSSLKMELEEIKSSKLLHKRSNADASVHDLQTEWLQGLQLLESKLQQTRNNALHGLQASDLDFLLADLGSLQRVIENLKQGVQPGEFKEKCYVENLVPPSNSAHQSTAGRNHDTHKKSPGGSTGTMEEKMCELLQKLEDSKTEKENLLEKMSQMERYYESFIHKIEESQKQTTIELENLRKEHNSCFYTVSVLQARKQKMHEEMNDQLMRFVEDRTALESQNKELERRAVATETALKRVRFNYSAAVERLQKDLELLSFQVLSMYESNETLAKQTFLEDYENLPEEHSALPDLCGNKELGQYKPDVKQIRSQVLLAENGILDKMDGQRNHIGALRIEELRARSEFQVVSNADSQGNHSNMERLKRPSSSVEAELLEMSISNIEWQIFSDVLRGSHYAALDIIKCIQGRLSKLEKQLHDSNDDRKSLVLKLNSALDQVKSVKESEAGCVLRCDDLTVKNQILEAKLHDITVQNALCMEKLTECERIVQEHETCESKYKACAEERSRFESLLMKESLQTDKLKGELRSIRESFEAMKDDLDKKSSLNNELQIVYSSLQDQLGDLCSKFVCFNKKLSISGLDEASLLHEVESKNYTALMGSLEFFQQQICKKVLQLHEEKEVVEKMCEALQKKSDTAESELLDMKRKFICDLDATKEKLNLSEELVEKLQQELQDMAHKLKICSDSQEQYCITNSDLASKLSQIEVELHHVTSENEALVEKLKEHGAAVEELERAKVSIAQHEEDTRTLTLSLQSKDELLMHMESEIRRLEDSLRSSDESLLREKNIKGELESALAGLTSQLGEKDEVLHSFDEHKTELIHLRDQISGMEKANSLIQDALSQSEEIQRDLNYKNCALRSQLSNLENHLGIVLEAMLSSEIEACYMRSQAREACVQLDLLRNDLEKLKLKKNDADELLRTYMSTEAELTERNATLEAAVRSLEINLGSVIKEKEGLEEHIKGNMEALTLVSNNKSCGISVSVDASESVLKHEDESSELRALLTDLEEQVEDVRSSKDEVEILNLILRSKLEEQHTVISPLLHNQGRELKHLKEQNNDLSQKLAEQSLKAEEFKNLSIHLRELKEKAEAGRKEKEGSLFAMQDSLRIAFIKEQYESKVQELKNQVLFSKKHTEDMLLKLQSALDEVETGRKNEIALAKRIEELSMKLSEMEAEMQDLSADKRDLSNAYDSLMTELECTRLNLDCCKEEKHKFEVSLLECSEERDRIRVELDLVKSLLENMALTDNTTSHNSSESCNCGTTSVEHILAESASKVTPNTTEMSSGLQEGEIQSTSLSSNMSQGIESVGKFNELECIKLNLENCEMEYESSIANHLNANNSIEDISKQHKKLASDLNLFQKELERLKDENVSPLLPLDINLIDPSLSGLERTLSQLEMANEHLQSVFPSFKELPGSGNALERVLALELELAESLQAKKKTDILFQSSFLKQHNDEAAVFQSFRDINELIQDTIELKRRQVAVENELKEMQGRYSELSVQFAEVEGERQRLEINLKNRTPR</sequence>
<feature type="non-terminal residue" evidence="4">
    <location>
        <position position="1"/>
    </location>
</feature>
<dbReference type="EMBL" id="RWGY01000719">
    <property type="protein sequence ID" value="TVT99431.1"/>
    <property type="molecule type" value="Genomic_DNA"/>
</dbReference>
<feature type="coiled-coil region" evidence="1">
    <location>
        <begin position="2022"/>
        <end position="2049"/>
    </location>
</feature>
<reference evidence="4 5" key="1">
    <citation type="journal article" date="2019" name="Sci. Rep.">
        <title>A high-quality genome of Eragrostis curvula grass provides insights into Poaceae evolution and supports new strategies to enhance forage quality.</title>
        <authorList>
            <person name="Carballo J."/>
            <person name="Santos B.A.C.M."/>
            <person name="Zappacosta D."/>
            <person name="Garbus I."/>
            <person name="Selva J.P."/>
            <person name="Gallo C.A."/>
            <person name="Diaz A."/>
            <person name="Albertini E."/>
            <person name="Caccamo M."/>
            <person name="Echenique V."/>
        </authorList>
    </citation>
    <scope>NUCLEOTIDE SEQUENCE [LARGE SCALE GENOMIC DNA]</scope>
    <source>
        <strain evidence="5">cv. Victoria</strain>
        <tissue evidence="4">Leaf</tissue>
    </source>
</reference>
<evidence type="ECO:0000259" key="3">
    <source>
        <dbReference type="PROSITE" id="PS51840"/>
    </source>
</evidence>
<feature type="domain" description="C2 NT-type" evidence="3">
    <location>
        <begin position="192"/>
        <end position="327"/>
    </location>
</feature>
<dbReference type="OrthoDB" id="2018427at2759"/>